<comment type="subcellular location">
    <subcellularLocation>
        <location evidence="1">Cytoplasm</location>
    </subcellularLocation>
</comment>
<keyword evidence="1" id="KW-0285">Flavoprotein</keyword>
<feature type="binding site" evidence="1">
    <location>
        <position position="158"/>
    </location>
    <ligand>
        <name>substrate</name>
    </ligand>
</feature>
<feature type="binding site" evidence="1">
    <location>
        <position position="215"/>
    </location>
    <ligand>
        <name>FMN</name>
        <dbReference type="ChEBI" id="CHEBI:58210"/>
    </ligand>
</feature>
<dbReference type="PANTHER" id="PTHR43665">
    <property type="entry name" value="ISOPENTENYL-DIPHOSPHATE DELTA-ISOMERASE"/>
    <property type="match status" value="1"/>
</dbReference>
<keyword evidence="1" id="KW-0288">FMN</keyword>
<feature type="binding site" evidence="1">
    <location>
        <begin position="66"/>
        <end position="68"/>
    </location>
    <ligand>
        <name>FMN</name>
        <dbReference type="ChEBI" id="CHEBI:58210"/>
    </ligand>
</feature>
<dbReference type="KEGG" id="bbae:FRD01_03085"/>
<feature type="binding site" evidence="1">
    <location>
        <position position="124"/>
    </location>
    <ligand>
        <name>FMN</name>
        <dbReference type="ChEBI" id="CHEBI:58210"/>
    </ligand>
</feature>
<feature type="binding site" evidence="1">
    <location>
        <position position="220"/>
    </location>
    <ligand>
        <name>FMN</name>
        <dbReference type="ChEBI" id="CHEBI:58210"/>
    </ligand>
</feature>
<dbReference type="GO" id="GO:0008299">
    <property type="term" value="P:isoprenoid biosynthetic process"/>
    <property type="evidence" value="ECO:0007669"/>
    <property type="project" value="UniProtKB-UniRule"/>
</dbReference>
<feature type="binding site" evidence="1">
    <location>
        <begin position="96"/>
        <end position="98"/>
    </location>
    <ligand>
        <name>substrate</name>
    </ligand>
</feature>
<dbReference type="GO" id="GO:0000287">
    <property type="term" value="F:magnesium ion binding"/>
    <property type="evidence" value="ECO:0007669"/>
    <property type="project" value="UniProtKB-UniRule"/>
</dbReference>
<feature type="binding site" evidence="1">
    <location>
        <begin position="267"/>
        <end position="269"/>
    </location>
    <ligand>
        <name>FMN</name>
        <dbReference type="ChEBI" id="CHEBI:58210"/>
    </ligand>
</feature>
<keyword evidence="1" id="KW-0479">Metal-binding</keyword>
<dbReference type="PANTHER" id="PTHR43665:SF1">
    <property type="entry name" value="ISOPENTENYL-DIPHOSPHATE DELTA-ISOMERASE"/>
    <property type="match status" value="1"/>
</dbReference>
<evidence type="ECO:0000256" key="1">
    <source>
        <dbReference type="HAMAP-Rule" id="MF_00354"/>
    </source>
</evidence>
<dbReference type="RefSeq" id="WP_146957542.1">
    <property type="nucleotide sequence ID" value="NZ_CP042467.1"/>
</dbReference>
<feature type="binding site" evidence="1">
    <location>
        <position position="96"/>
    </location>
    <ligand>
        <name>FMN</name>
        <dbReference type="ChEBI" id="CHEBI:58210"/>
    </ligand>
</feature>
<feature type="binding site" evidence="1">
    <location>
        <begin position="7"/>
        <end position="8"/>
    </location>
    <ligand>
        <name>substrate</name>
    </ligand>
</feature>
<dbReference type="CDD" id="cd02811">
    <property type="entry name" value="IDI-2_FMN"/>
    <property type="match status" value="1"/>
</dbReference>
<comment type="cofactor">
    <cofactor evidence="1">
        <name>NADPH</name>
        <dbReference type="ChEBI" id="CHEBI:57783"/>
    </cofactor>
</comment>
<dbReference type="Proteomes" id="UP000321595">
    <property type="component" value="Chromosome"/>
</dbReference>
<dbReference type="SUPFAM" id="SSF51395">
    <property type="entry name" value="FMN-linked oxidoreductases"/>
    <property type="match status" value="1"/>
</dbReference>
<dbReference type="PIRSF" id="PIRSF003314">
    <property type="entry name" value="IPP_isomerase"/>
    <property type="match status" value="1"/>
</dbReference>
<keyword evidence="1" id="KW-0460">Magnesium</keyword>
<comment type="similarity">
    <text evidence="1">Belongs to the IPP isomerase type 2 family.</text>
</comment>
<gene>
    <name evidence="1" type="primary">fni</name>
    <name evidence="2" type="ORF">FRD01_03085</name>
</gene>
<keyword evidence="1" id="KW-0521">NADP</keyword>
<dbReference type="InterPro" id="IPR013785">
    <property type="entry name" value="Aldolase_TIM"/>
</dbReference>
<feature type="binding site" evidence="1">
    <location>
        <position position="65"/>
    </location>
    <ligand>
        <name>FMN</name>
        <dbReference type="ChEBI" id="CHEBI:58210"/>
    </ligand>
</feature>
<dbReference type="GO" id="GO:0010181">
    <property type="term" value="F:FMN binding"/>
    <property type="evidence" value="ECO:0007669"/>
    <property type="project" value="UniProtKB-UniRule"/>
</dbReference>
<keyword evidence="1" id="KW-0963">Cytoplasm</keyword>
<dbReference type="GO" id="GO:0004452">
    <property type="term" value="F:isopentenyl-diphosphate delta-isomerase activity"/>
    <property type="evidence" value="ECO:0007669"/>
    <property type="project" value="UniProtKB-UniRule"/>
</dbReference>
<keyword evidence="3" id="KW-1185">Reference proteome</keyword>
<comment type="function">
    <text evidence="1">Involved in the biosynthesis of isoprenoids. Catalyzes the 1,3-allylic rearrangement of the homoallylic substrate isopentenyl (IPP) to its allylic isomer, dimethylallyl diphosphate (DMAPP).</text>
</comment>
<feature type="binding site" evidence="1">
    <location>
        <position position="190"/>
    </location>
    <ligand>
        <name>FMN</name>
        <dbReference type="ChEBI" id="CHEBI:58210"/>
    </ligand>
</feature>
<dbReference type="OrthoDB" id="9795032at2"/>
<sequence length="346" mass="36436">MSNISSRKLDHIELCAKEDVEYQFKTTLLEEVELLHDSLPELAVSEVDLSVDFIGKKLAAPLLITGMTGGADEATRINRELAQVAQELGIAFGVGSQRAILKDRSLAATYQVRDVAPDIALLGNIGGVQAAAMTTSEAEDLVGIIAADALCIHLNPGQELTQPEGDRDFRGVLDAIARLNEELSVPIIVKETGSGLSKRALEKLKGTGVNWVDTSGAGGTTWIGVEVLRTPPEQRNVGQMFWDWGVPTAASIIWARELGFNTIASGGVRNGLDAAKAIALGAGVAGMALPWLKAAYDGGAPAALSFGQDTLLALRTACVLTGSPNISALQQAPKILGPKLSHWARA</sequence>
<dbReference type="EMBL" id="CP042467">
    <property type="protein sequence ID" value="QED26255.1"/>
    <property type="molecule type" value="Genomic_DNA"/>
</dbReference>
<comment type="subunit">
    <text evidence="1">Homooctamer. Dimer of tetramers.</text>
</comment>
<reference evidence="2 3" key="1">
    <citation type="submission" date="2019-08" db="EMBL/GenBank/DDBJ databases">
        <authorList>
            <person name="Liang Q."/>
        </authorList>
    </citation>
    <scope>NUCLEOTIDE SEQUENCE [LARGE SCALE GENOMIC DNA]</scope>
    <source>
        <strain evidence="2 3">V1718</strain>
    </source>
</reference>
<dbReference type="HAMAP" id="MF_00354">
    <property type="entry name" value="Idi_2"/>
    <property type="match status" value="1"/>
</dbReference>
<keyword evidence="1 2" id="KW-0413">Isomerase</keyword>
<proteinExistence type="inferred from homology"/>
<organism evidence="2 3">
    <name type="scientific">Microvenator marinus</name>
    <dbReference type="NCBI Taxonomy" id="2600177"/>
    <lineage>
        <taxon>Bacteria</taxon>
        <taxon>Deltaproteobacteria</taxon>
        <taxon>Bradymonadales</taxon>
        <taxon>Microvenatoraceae</taxon>
        <taxon>Microvenator</taxon>
    </lineage>
</organism>
<comment type="cofactor">
    <cofactor evidence="1">
        <name>Mg(2+)</name>
        <dbReference type="ChEBI" id="CHEBI:18420"/>
    </cofactor>
</comment>
<dbReference type="GO" id="GO:0005737">
    <property type="term" value="C:cytoplasm"/>
    <property type="evidence" value="ECO:0007669"/>
    <property type="project" value="UniProtKB-SubCell"/>
</dbReference>
<dbReference type="NCBIfam" id="TIGR02151">
    <property type="entry name" value="IPP_isom_2"/>
    <property type="match status" value="1"/>
</dbReference>
<keyword evidence="1" id="KW-0414">Isoprene biosynthesis</keyword>
<protein>
    <recommendedName>
        <fullName evidence="1">Isopentenyl-diphosphate delta-isomerase</fullName>
        <shortName evidence="1">IPP isomerase</shortName>
        <ecNumber evidence="1">5.3.3.2</ecNumber>
    </recommendedName>
    <alternativeName>
        <fullName evidence="1">Isopentenyl diphosphate:dimethylallyl diphosphate isomerase</fullName>
    </alternativeName>
    <alternativeName>
        <fullName evidence="1">Isopentenyl pyrophosphate isomerase</fullName>
    </alternativeName>
    <alternativeName>
        <fullName evidence="1">Type 2 isopentenyl diphosphate isomerase</fullName>
        <shortName evidence="1">IDI-2</shortName>
    </alternativeName>
</protein>
<accession>A0A5B8XKX3</accession>
<dbReference type="Gene3D" id="3.20.20.70">
    <property type="entry name" value="Aldolase class I"/>
    <property type="match status" value="1"/>
</dbReference>
<evidence type="ECO:0000313" key="3">
    <source>
        <dbReference type="Proteomes" id="UP000321595"/>
    </source>
</evidence>
<dbReference type="InterPro" id="IPR011179">
    <property type="entry name" value="IPdP_isomerase"/>
</dbReference>
<feature type="binding site" evidence="1">
    <location>
        <begin position="288"/>
        <end position="289"/>
    </location>
    <ligand>
        <name>FMN</name>
        <dbReference type="ChEBI" id="CHEBI:58210"/>
    </ligand>
</feature>
<feature type="binding site" evidence="1">
    <location>
        <position position="159"/>
    </location>
    <ligand>
        <name>Mg(2+)</name>
        <dbReference type="ChEBI" id="CHEBI:18420"/>
    </ligand>
</feature>
<name>A0A5B8XKX3_9DELT</name>
<comment type="catalytic activity">
    <reaction evidence="1">
        <text>isopentenyl diphosphate = dimethylallyl diphosphate</text>
        <dbReference type="Rhea" id="RHEA:23284"/>
        <dbReference type="ChEBI" id="CHEBI:57623"/>
        <dbReference type="ChEBI" id="CHEBI:128769"/>
        <dbReference type="EC" id="5.3.3.2"/>
    </reaction>
</comment>
<comment type="cofactor">
    <cofactor evidence="1">
        <name>FMN</name>
        <dbReference type="ChEBI" id="CHEBI:58210"/>
    </cofactor>
</comment>
<dbReference type="GO" id="GO:0070402">
    <property type="term" value="F:NADPH binding"/>
    <property type="evidence" value="ECO:0007669"/>
    <property type="project" value="UniProtKB-UniRule"/>
</dbReference>
<dbReference type="AlphaFoldDB" id="A0A5B8XKX3"/>
<evidence type="ECO:0000313" key="2">
    <source>
        <dbReference type="EMBL" id="QED26255.1"/>
    </source>
</evidence>
<dbReference type="EC" id="5.3.3.2" evidence="1"/>